<feature type="region of interest" description="Disordered" evidence="3">
    <location>
        <begin position="729"/>
        <end position="760"/>
    </location>
</feature>
<dbReference type="GO" id="GO:0046872">
    <property type="term" value="F:metal ion binding"/>
    <property type="evidence" value="ECO:0007669"/>
    <property type="project" value="UniProtKB-KW"/>
</dbReference>
<feature type="compositionally biased region" description="Polar residues" evidence="3">
    <location>
        <begin position="734"/>
        <end position="743"/>
    </location>
</feature>
<keyword evidence="7" id="KW-1185">Reference proteome</keyword>
<proteinExistence type="predicted"/>
<evidence type="ECO:0000256" key="2">
    <source>
        <dbReference type="ARBA" id="ARBA00022723"/>
    </source>
</evidence>
<evidence type="ECO:0008006" key="8">
    <source>
        <dbReference type="Google" id="ProtNLM"/>
    </source>
</evidence>
<reference evidence="6 7" key="1">
    <citation type="submission" date="2024-02" db="EMBL/GenBank/DDBJ databases">
        <title>High-quality chromosome-scale genome assembly of Pensacola bahiagrass (Paspalum notatum Flugge var. saurae).</title>
        <authorList>
            <person name="Vega J.M."/>
            <person name="Podio M."/>
            <person name="Orjuela J."/>
            <person name="Siena L.A."/>
            <person name="Pessino S.C."/>
            <person name="Combes M.C."/>
            <person name="Mariac C."/>
            <person name="Albertini E."/>
            <person name="Pupilli F."/>
            <person name="Ortiz J.P.A."/>
            <person name="Leblanc O."/>
        </authorList>
    </citation>
    <scope>NUCLEOTIDE SEQUENCE [LARGE SCALE GENOMIC DNA]</scope>
    <source>
        <strain evidence="6">R1</strain>
        <tissue evidence="6">Leaf</tissue>
    </source>
</reference>
<evidence type="ECO:0000313" key="6">
    <source>
        <dbReference type="EMBL" id="WVZ81942.1"/>
    </source>
</evidence>
<evidence type="ECO:0000259" key="5">
    <source>
        <dbReference type="Pfam" id="PF26138"/>
    </source>
</evidence>
<dbReference type="Proteomes" id="UP001341281">
    <property type="component" value="Chromosome 06"/>
</dbReference>
<dbReference type="Pfam" id="PF26138">
    <property type="entry name" value="DUF8040"/>
    <property type="match status" value="1"/>
</dbReference>
<feature type="compositionally biased region" description="Low complexity" evidence="3">
    <location>
        <begin position="246"/>
        <end position="259"/>
    </location>
</feature>
<feature type="non-terminal residue" evidence="6">
    <location>
        <position position="760"/>
    </location>
</feature>
<dbReference type="AlphaFoldDB" id="A0AAQ3X1C6"/>
<dbReference type="PANTHER" id="PTHR47069:SF12">
    <property type="entry name" value="OS01G0545800 PROTEIN"/>
    <property type="match status" value="1"/>
</dbReference>
<name>A0AAQ3X1C6_PASNO</name>
<dbReference type="InterPro" id="IPR058353">
    <property type="entry name" value="DUF8040"/>
</dbReference>
<keyword evidence="2" id="KW-0479">Metal-binding</keyword>
<gene>
    <name evidence="6" type="ORF">U9M48_029265</name>
</gene>
<dbReference type="PANTHER" id="PTHR47069">
    <property type="match status" value="1"/>
</dbReference>
<accession>A0AAQ3X1C6</accession>
<sequence length="760" mass="86924">MRSSLSGAGALGFVHIDLPMPEQETRGRLRRDPTPGNCSLVALPRRQRVVEEETVASSPMGRPRGQAAPFANAPTRPPQHPAGVPSAPTWRPVPPVANAGRVPEHHGHRTPTLSVANQRTPPAMLLWRMIWRSLRAPAVPRAGTYTGSQMSGEGYQAVVDGLLARRNMVYSRGQVKNQIGVLKNTHAFWRYLQAHTGLGRGPDGSIDADHEFWETHTRYRIEDEEERFQPTPTSRSSERSHKGKRVLSSTTSTLTSPVKKSKSPMVKIVKDIANTFKESVAANTNQIQKRVNDKAACSVKRCQELAFESGVEKTVENVYAMSKLFDTEYQREFFCGDLTPELRLGYFKKWCRDNNMEYVMEEDHGPMDEEEQDAEGSSSEDEIISMCRNNLVQQQNFILRLVPILGMYSDNYFLKLPKRVTGDSGLDWVHETLARDSQCYNMFRVERPLFYRLHNTLRYDLKSTKQMTSIEALAMFLWIVGAPQSVRQADNRFRRSLETVSRTFNRVLRCLLRLAHDNIKPKDPIFAEVHPNLENPAFWPHFNDCIGAIDGTHVKVVIDKSKRIPYLNRHNETSQNVLAICDFDMRFTFVLSGWPGSAHDMRVFKDAITSHHHKFPHPPPGKYYVVDAGYPNRPSYLSPYRCTRYHVEQWHNGPPPQGMKEIFNHAHAKVRNVMERTFGVLKMKFRILLNMPRFSEEKQTRIIVACMALHNFIRDSRIADREFDACDADENYNPMPSSSSSTWPEDEPLVEDVNMNAFRD</sequence>
<protein>
    <recommendedName>
        <fullName evidence="8">DDE Tnp4 domain-containing protein</fullName>
    </recommendedName>
</protein>
<evidence type="ECO:0000256" key="3">
    <source>
        <dbReference type="SAM" id="MobiDB-lite"/>
    </source>
</evidence>
<feature type="domain" description="DUF8040" evidence="5">
    <location>
        <begin position="424"/>
        <end position="512"/>
    </location>
</feature>
<evidence type="ECO:0000259" key="4">
    <source>
        <dbReference type="Pfam" id="PF13359"/>
    </source>
</evidence>
<feature type="region of interest" description="Disordered" evidence="3">
    <location>
        <begin position="52"/>
        <end position="88"/>
    </location>
</feature>
<dbReference type="InterPro" id="IPR027806">
    <property type="entry name" value="HARBI1_dom"/>
</dbReference>
<feature type="domain" description="DDE Tnp4" evidence="4">
    <location>
        <begin position="549"/>
        <end position="711"/>
    </location>
</feature>
<evidence type="ECO:0000313" key="7">
    <source>
        <dbReference type="Proteomes" id="UP001341281"/>
    </source>
</evidence>
<comment type="cofactor">
    <cofactor evidence="1">
        <name>a divalent metal cation</name>
        <dbReference type="ChEBI" id="CHEBI:60240"/>
    </cofactor>
</comment>
<dbReference type="Pfam" id="PF13359">
    <property type="entry name" value="DDE_Tnp_4"/>
    <property type="match status" value="1"/>
</dbReference>
<evidence type="ECO:0000256" key="1">
    <source>
        <dbReference type="ARBA" id="ARBA00001968"/>
    </source>
</evidence>
<organism evidence="6 7">
    <name type="scientific">Paspalum notatum var. saurae</name>
    <dbReference type="NCBI Taxonomy" id="547442"/>
    <lineage>
        <taxon>Eukaryota</taxon>
        <taxon>Viridiplantae</taxon>
        <taxon>Streptophyta</taxon>
        <taxon>Embryophyta</taxon>
        <taxon>Tracheophyta</taxon>
        <taxon>Spermatophyta</taxon>
        <taxon>Magnoliopsida</taxon>
        <taxon>Liliopsida</taxon>
        <taxon>Poales</taxon>
        <taxon>Poaceae</taxon>
        <taxon>PACMAD clade</taxon>
        <taxon>Panicoideae</taxon>
        <taxon>Andropogonodae</taxon>
        <taxon>Paspaleae</taxon>
        <taxon>Paspalinae</taxon>
        <taxon>Paspalum</taxon>
    </lineage>
</organism>
<dbReference type="EMBL" id="CP144750">
    <property type="protein sequence ID" value="WVZ81942.1"/>
    <property type="molecule type" value="Genomic_DNA"/>
</dbReference>
<feature type="region of interest" description="Disordered" evidence="3">
    <location>
        <begin position="223"/>
        <end position="259"/>
    </location>
</feature>